<name>A0A6T7FBZ6_9STRA</name>
<dbReference type="InterPro" id="IPR052093">
    <property type="entry name" value="HR_Repair_Mediator"/>
</dbReference>
<dbReference type="GO" id="GO:0033065">
    <property type="term" value="C:Rad51C-XRCC3 complex"/>
    <property type="evidence" value="ECO:0007669"/>
    <property type="project" value="TreeGrafter"/>
</dbReference>
<dbReference type="PIRSF" id="PIRSF005856">
    <property type="entry name" value="Rad51"/>
    <property type="match status" value="1"/>
</dbReference>
<dbReference type="GO" id="GO:0000707">
    <property type="term" value="P:meiotic DNA recombinase assembly"/>
    <property type="evidence" value="ECO:0007669"/>
    <property type="project" value="TreeGrafter"/>
</dbReference>
<keyword evidence="3" id="KW-0227">DNA damage</keyword>
<evidence type="ECO:0000256" key="1">
    <source>
        <dbReference type="ARBA" id="ARBA00004123"/>
    </source>
</evidence>
<dbReference type="Pfam" id="PF08423">
    <property type="entry name" value="Rad51"/>
    <property type="match status" value="2"/>
</dbReference>
<dbReference type="GO" id="GO:0000400">
    <property type="term" value="F:four-way junction DNA binding"/>
    <property type="evidence" value="ECO:0007669"/>
    <property type="project" value="TreeGrafter"/>
</dbReference>
<dbReference type="SUPFAM" id="SSF52540">
    <property type="entry name" value="P-loop containing nucleoside triphosphate hydrolases"/>
    <property type="match status" value="1"/>
</dbReference>
<organism evidence="11">
    <name type="scientific">Attheya septentrionalis</name>
    <dbReference type="NCBI Taxonomy" id="420275"/>
    <lineage>
        <taxon>Eukaryota</taxon>
        <taxon>Sar</taxon>
        <taxon>Stramenopiles</taxon>
        <taxon>Ochrophyta</taxon>
        <taxon>Bacillariophyta</taxon>
        <taxon>Coscinodiscophyceae</taxon>
        <taxon>Chaetocerotophycidae</taxon>
        <taxon>Chaetocerotales</taxon>
        <taxon>Attheyaceae</taxon>
        <taxon>Attheya</taxon>
    </lineage>
</organism>
<dbReference type="PANTHER" id="PTHR46239">
    <property type="entry name" value="DNA REPAIR PROTEIN RAD51 HOMOLOG 3 RAD51C"/>
    <property type="match status" value="1"/>
</dbReference>
<dbReference type="Gene3D" id="3.40.50.300">
    <property type="entry name" value="P-loop containing nucleotide triphosphate hydrolases"/>
    <property type="match status" value="1"/>
</dbReference>
<dbReference type="EMBL" id="HBHQ01004109">
    <property type="protein sequence ID" value="CAD9810898.1"/>
    <property type="molecule type" value="Transcribed_RNA"/>
</dbReference>
<evidence type="ECO:0000256" key="8">
    <source>
        <dbReference type="SAM" id="MobiDB-lite"/>
    </source>
</evidence>
<dbReference type="GO" id="GO:0140664">
    <property type="term" value="F:ATP-dependent DNA damage sensor activity"/>
    <property type="evidence" value="ECO:0007669"/>
    <property type="project" value="InterPro"/>
</dbReference>
<dbReference type="AlphaFoldDB" id="A0A6T7FBZ6"/>
<evidence type="ECO:0000256" key="2">
    <source>
        <dbReference type="ARBA" id="ARBA00022741"/>
    </source>
</evidence>
<gene>
    <name evidence="10" type="ORF">ASEP1449_LOCUS2722</name>
    <name evidence="11" type="ORF">ASEP1449_LOCUS2723</name>
</gene>
<dbReference type="PROSITE" id="PS50162">
    <property type="entry name" value="RECA_2"/>
    <property type="match status" value="1"/>
</dbReference>
<evidence type="ECO:0000256" key="7">
    <source>
        <dbReference type="ARBA" id="ARBA00040674"/>
    </source>
</evidence>
<dbReference type="PANTHER" id="PTHR46239:SF1">
    <property type="entry name" value="DNA REPAIR PROTEIN RAD51 HOMOLOG 3"/>
    <property type="match status" value="1"/>
</dbReference>
<dbReference type="GO" id="GO:0005524">
    <property type="term" value="F:ATP binding"/>
    <property type="evidence" value="ECO:0007669"/>
    <property type="project" value="UniProtKB-KW"/>
</dbReference>
<feature type="domain" description="RecA family profile 1" evidence="9">
    <location>
        <begin position="96"/>
        <end position="300"/>
    </location>
</feature>
<protein>
    <recommendedName>
        <fullName evidence="7">DNA repair protein RAD51 homolog 3</fullName>
    </recommendedName>
</protein>
<dbReference type="InterPro" id="IPR027417">
    <property type="entry name" value="P-loop_NTPase"/>
</dbReference>
<keyword evidence="6" id="KW-0539">Nucleus</keyword>
<evidence type="ECO:0000313" key="11">
    <source>
        <dbReference type="EMBL" id="CAD9810899.1"/>
    </source>
</evidence>
<evidence type="ECO:0000256" key="6">
    <source>
        <dbReference type="ARBA" id="ARBA00023242"/>
    </source>
</evidence>
<keyword evidence="5" id="KW-0234">DNA repair</keyword>
<dbReference type="EMBL" id="HBHQ01004110">
    <property type="protein sequence ID" value="CAD9810899.1"/>
    <property type="molecule type" value="Transcribed_RNA"/>
</dbReference>
<evidence type="ECO:0000256" key="4">
    <source>
        <dbReference type="ARBA" id="ARBA00022840"/>
    </source>
</evidence>
<keyword evidence="2" id="KW-0547">Nucleotide-binding</keyword>
<evidence type="ECO:0000259" key="9">
    <source>
        <dbReference type="PROSITE" id="PS50162"/>
    </source>
</evidence>
<reference evidence="11" key="1">
    <citation type="submission" date="2021-01" db="EMBL/GenBank/DDBJ databases">
        <authorList>
            <person name="Corre E."/>
            <person name="Pelletier E."/>
            <person name="Niang G."/>
            <person name="Scheremetjew M."/>
            <person name="Finn R."/>
            <person name="Kale V."/>
            <person name="Holt S."/>
            <person name="Cochrane G."/>
            <person name="Meng A."/>
            <person name="Brown T."/>
            <person name="Cohen L."/>
        </authorList>
    </citation>
    <scope>NUCLEOTIDE SEQUENCE</scope>
    <source>
        <strain evidence="11">CCMP2084</strain>
    </source>
</reference>
<dbReference type="GO" id="GO:0008821">
    <property type="term" value="F:crossover junction DNA endonuclease activity"/>
    <property type="evidence" value="ECO:0007669"/>
    <property type="project" value="TreeGrafter"/>
</dbReference>
<accession>A0A6T7FBZ6</accession>
<dbReference type="GO" id="GO:0007131">
    <property type="term" value="P:reciprocal meiotic recombination"/>
    <property type="evidence" value="ECO:0007669"/>
    <property type="project" value="TreeGrafter"/>
</dbReference>
<feature type="region of interest" description="Disordered" evidence="8">
    <location>
        <begin position="376"/>
        <end position="401"/>
    </location>
</feature>
<proteinExistence type="predicted"/>
<dbReference type="InterPro" id="IPR016467">
    <property type="entry name" value="DNA_recomb/repair_RecA-like"/>
</dbReference>
<keyword evidence="4" id="KW-0067">ATP-binding</keyword>
<dbReference type="InterPro" id="IPR020588">
    <property type="entry name" value="RecA_ATP-bd"/>
</dbReference>
<dbReference type="GO" id="GO:0033063">
    <property type="term" value="C:Rad51B-Rad51C-Rad51D-XRCC2 complex"/>
    <property type="evidence" value="ECO:0007669"/>
    <property type="project" value="TreeGrafter"/>
</dbReference>
<dbReference type="CDD" id="cd19492">
    <property type="entry name" value="Rad51C"/>
    <property type="match status" value="1"/>
</dbReference>
<dbReference type="InterPro" id="IPR013632">
    <property type="entry name" value="Rad51_C"/>
</dbReference>
<comment type="subcellular location">
    <subcellularLocation>
        <location evidence="1">Nucleus</location>
    </subcellularLocation>
</comment>
<dbReference type="GO" id="GO:0005657">
    <property type="term" value="C:replication fork"/>
    <property type="evidence" value="ECO:0007669"/>
    <property type="project" value="TreeGrafter"/>
</dbReference>
<evidence type="ECO:0000313" key="10">
    <source>
        <dbReference type="EMBL" id="CAD9810898.1"/>
    </source>
</evidence>
<evidence type="ECO:0000256" key="3">
    <source>
        <dbReference type="ARBA" id="ARBA00022763"/>
    </source>
</evidence>
<evidence type="ECO:0000256" key="5">
    <source>
        <dbReference type="ARBA" id="ARBA00023204"/>
    </source>
</evidence>
<sequence>MKLLNLPLRPSTIAIFARRGFITTEDVLASKKSGGIANLAAELGCTMSEAAKLTAEVDSARKSTGSSNDNNGENASHVTAASLLLSVQRNNATEGGKRNIVTFCKAIDMLLGGGFARAEVTEVAGVPGVGKTQISMQLCVDARLPKEYGGIEGEAVYIDSEGSFSPERCFKMAQALVDHVHKSTAKRQSEASLGASDRTPATSPDWFTANNILDGIHVFRVHDESAQTATIRYLSDFLRHRQNLGKPIKVVIIDSIAFHYRSAAPNTDYKARTRSLAVIASLLSEIASTFDVAVVVINQMTTKVGGRQTDDTRLVPALGESWAHATTTRLILSQSPTNPDSRTCTLVKSPHKPIGTAAYAVTEYGIRDVVVSERNSSQTSYSSSDQNRATLDSSKRARSRY</sequence>